<dbReference type="AlphaFoldDB" id="A0A154BSG7"/>
<evidence type="ECO:0000256" key="5">
    <source>
        <dbReference type="ARBA" id="ARBA00022989"/>
    </source>
</evidence>
<dbReference type="InterPro" id="IPR046342">
    <property type="entry name" value="CBS_dom_sf"/>
</dbReference>
<feature type="transmembrane region" description="Helical" evidence="9">
    <location>
        <begin position="65"/>
        <end position="87"/>
    </location>
</feature>
<dbReference type="GO" id="GO:0005886">
    <property type="term" value="C:plasma membrane"/>
    <property type="evidence" value="ECO:0007669"/>
    <property type="project" value="TreeGrafter"/>
</dbReference>
<evidence type="ECO:0000256" key="7">
    <source>
        <dbReference type="ARBA" id="ARBA00023136"/>
    </source>
</evidence>
<evidence type="ECO:0000256" key="3">
    <source>
        <dbReference type="ARBA" id="ARBA00022692"/>
    </source>
</evidence>
<organism evidence="11 12">
    <name type="scientific">Anaerosporomusa subterranea</name>
    <dbReference type="NCBI Taxonomy" id="1794912"/>
    <lineage>
        <taxon>Bacteria</taxon>
        <taxon>Bacillati</taxon>
        <taxon>Bacillota</taxon>
        <taxon>Negativicutes</taxon>
        <taxon>Acetonemataceae</taxon>
        <taxon>Anaerosporomusa</taxon>
    </lineage>
</organism>
<dbReference type="InterPro" id="IPR044751">
    <property type="entry name" value="Ion_transp-like_CBS"/>
</dbReference>
<evidence type="ECO:0000313" key="11">
    <source>
        <dbReference type="EMBL" id="KYZ76859.1"/>
    </source>
</evidence>
<dbReference type="InterPro" id="IPR000644">
    <property type="entry name" value="CBS_dom"/>
</dbReference>
<comment type="caution">
    <text evidence="11">The sequence shown here is derived from an EMBL/GenBank/DDBJ whole genome shotgun (WGS) entry which is preliminary data.</text>
</comment>
<dbReference type="EMBL" id="LSGP01000017">
    <property type="protein sequence ID" value="KYZ76859.1"/>
    <property type="molecule type" value="Genomic_DNA"/>
</dbReference>
<dbReference type="SMART" id="SM01091">
    <property type="entry name" value="CorC_HlyC"/>
    <property type="match status" value="1"/>
</dbReference>
<protein>
    <recommendedName>
        <fullName evidence="10">CBS domain-containing protein</fullName>
    </recommendedName>
</protein>
<dbReference type="Gene3D" id="3.30.465.10">
    <property type="match status" value="1"/>
</dbReference>
<dbReference type="InterPro" id="IPR036318">
    <property type="entry name" value="FAD-bd_PCMH-like_sf"/>
</dbReference>
<dbReference type="PROSITE" id="PS51371">
    <property type="entry name" value="CBS"/>
    <property type="match status" value="1"/>
</dbReference>
<feature type="domain" description="CBS" evidence="10">
    <location>
        <begin position="281"/>
        <end position="337"/>
    </location>
</feature>
<dbReference type="STRING" id="1794912.AXX12_09330"/>
<dbReference type="Gene3D" id="3.10.580.10">
    <property type="entry name" value="CBS-domain"/>
    <property type="match status" value="1"/>
</dbReference>
<evidence type="ECO:0000259" key="10">
    <source>
        <dbReference type="PROSITE" id="PS51371"/>
    </source>
</evidence>
<evidence type="ECO:0000256" key="2">
    <source>
        <dbReference type="ARBA" id="ARBA00006337"/>
    </source>
</evidence>
<keyword evidence="4" id="KW-0677">Repeat</keyword>
<evidence type="ECO:0000313" key="12">
    <source>
        <dbReference type="Proteomes" id="UP000076268"/>
    </source>
</evidence>
<dbReference type="InterPro" id="IPR005170">
    <property type="entry name" value="Transptr-assoc_dom"/>
</dbReference>
<dbReference type="InterPro" id="IPR016169">
    <property type="entry name" value="FAD-bd_PCMH_sub2"/>
</dbReference>
<keyword evidence="6 8" id="KW-0129">CBS domain</keyword>
<reference evidence="11 12" key="1">
    <citation type="submission" date="2016-02" db="EMBL/GenBank/DDBJ databases">
        <title>Anaerosporomusa subterraneum gen. nov., sp. nov., a spore-forming obligate anaerobe isolated from saprolite.</title>
        <authorList>
            <person name="Choi J.K."/>
            <person name="Shah M."/>
            <person name="Yee N."/>
        </authorList>
    </citation>
    <scope>NUCLEOTIDE SEQUENCE [LARGE SCALE GENOMIC DNA]</scope>
    <source>
        <strain evidence="11 12">RU4</strain>
    </source>
</reference>
<keyword evidence="12" id="KW-1185">Reference proteome</keyword>
<dbReference type="Pfam" id="PF03471">
    <property type="entry name" value="CorC_HlyC"/>
    <property type="match status" value="1"/>
</dbReference>
<evidence type="ECO:0000256" key="9">
    <source>
        <dbReference type="SAM" id="Phobius"/>
    </source>
</evidence>
<name>A0A154BSG7_ANASB</name>
<dbReference type="GO" id="GO:0050660">
    <property type="term" value="F:flavin adenine dinucleotide binding"/>
    <property type="evidence" value="ECO:0007669"/>
    <property type="project" value="InterPro"/>
</dbReference>
<dbReference type="FunFam" id="3.10.580.10:FF:000002">
    <property type="entry name" value="Magnesium/cobalt efflux protein CorC"/>
    <property type="match status" value="1"/>
</dbReference>
<dbReference type="SUPFAM" id="SSF54631">
    <property type="entry name" value="CBS-domain pair"/>
    <property type="match status" value="1"/>
</dbReference>
<feature type="transmembrane region" description="Helical" evidence="9">
    <location>
        <begin position="12"/>
        <end position="30"/>
    </location>
</feature>
<keyword evidence="3 9" id="KW-0812">Transmembrane</keyword>
<evidence type="ECO:0000256" key="1">
    <source>
        <dbReference type="ARBA" id="ARBA00004141"/>
    </source>
</evidence>
<sequence length="439" mass="48955">MAVETQPDAYSLYWTLLIILIIIGGLLSVIEQTILSARKTRLEKFAEEGDKRALSALSVIENQDIVLLAVRVGLAVVCLTAGGLAFSQTDLLPSHEREVVWQSFALVATALCGFALAFAFAASRLTIGSSELVLMRFAWLARLVSFLFSPLTRLSTAAADAVFRWVAPSRTEAADEIEEEVCLLLEQGAQDGIFEKAEQDMVERIFTLDDVRASALMTPRTQIMWLDLEETPERHYEIVRQSGHSRFPVARGSLDDVAGVVFAKDLLSLTFCGQELSLEPHIRNPIFVPKSMSGLRILELFKKAGTHIALVIDEYGGVLGLITINDILEHIVGDLPLADEPDEAMIVQREDGSWLIDGMLPTEELKELLAVEELPEEDREYYQTAGGFITSYLERIPAVSESFIWDGWRFEVLDMDRSRVDKILVSRIPEPEVWGEVLD</sequence>
<gene>
    <name evidence="11" type="ORF">AXX12_09330</name>
</gene>
<accession>A0A154BSG7</accession>
<dbReference type="InterPro" id="IPR002550">
    <property type="entry name" value="CNNM"/>
</dbReference>
<evidence type="ECO:0000256" key="4">
    <source>
        <dbReference type="ARBA" id="ARBA00022737"/>
    </source>
</evidence>
<proteinExistence type="inferred from homology"/>
<keyword evidence="5 9" id="KW-1133">Transmembrane helix</keyword>
<dbReference type="Pfam" id="PF00571">
    <property type="entry name" value="CBS"/>
    <property type="match status" value="1"/>
</dbReference>
<feature type="transmembrane region" description="Helical" evidence="9">
    <location>
        <begin position="99"/>
        <end position="121"/>
    </location>
</feature>
<dbReference type="PANTHER" id="PTHR22777:SF17">
    <property type="entry name" value="UPF0053 PROTEIN SLL0260"/>
    <property type="match status" value="1"/>
</dbReference>
<dbReference type="Pfam" id="PF01595">
    <property type="entry name" value="CNNM"/>
    <property type="match status" value="1"/>
</dbReference>
<keyword evidence="7 9" id="KW-0472">Membrane</keyword>
<dbReference type="CDD" id="cd04590">
    <property type="entry name" value="CBS_pair_CorC_HlyC_assoc"/>
    <property type="match status" value="1"/>
</dbReference>
<dbReference type="SUPFAM" id="SSF56176">
    <property type="entry name" value="FAD-binding/transporter-associated domain-like"/>
    <property type="match status" value="1"/>
</dbReference>
<dbReference type="PANTHER" id="PTHR22777">
    <property type="entry name" value="HEMOLYSIN-RELATED"/>
    <property type="match status" value="1"/>
</dbReference>
<evidence type="ECO:0000256" key="6">
    <source>
        <dbReference type="ARBA" id="ARBA00023122"/>
    </source>
</evidence>
<comment type="similarity">
    <text evidence="2">Belongs to the UPF0053 family.</text>
</comment>
<comment type="subcellular location">
    <subcellularLocation>
        <location evidence="1">Membrane</location>
        <topology evidence="1">Multi-pass membrane protein</topology>
    </subcellularLocation>
</comment>
<dbReference type="Proteomes" id="UP000076268">
    <property type="component" value="Unassembled WGS sequence"/>
</dbReference>
<evidence type="ECO:0000256" key="8">
    <source>
        <dbReference type="PROSITE-ProRule" id="PRU00703"/>
    </source>
</evidence>